<comment type="subcellular location">
    <subcellularLocation>
        <location evidence="1">Cell membrane</location>
        <topology evidence="1">Multi-pass membrane protein</topology>
    </subcellularLocation>
</comment>
<organism evidence="7 8">
    <name type="scientific">Mycolicibacterium fallax</name>
    <name type="common">Mycobacterium fallax</name>
    <dbReference type="NCBI Taxonomy" id="1793"/>
    <lineage>
        <taxon>Bacteria</taxon>
        <taxon>Bacillati</taxon>
        <taxon>Actinomycetota</taxon>
        <taxon>Actinomycetes</taxon>
        <taxon>Mycobacteriales</taxon>
        <taxon>Mycobacteriaceae</taxon>
        <taxon>Mycolicibacterium</taxon>
    </lineage>
</organism>
<feature type="transmembrane region" description="Helical" evidence="6">
    <location>
        <begin position="513"/>
        <end position="530"/>
    </location>
</feature>
<feature type="transmembrane region" description="Helical" evidence="6">
    <location>
        <begin position="72"/>
        <end position="92"/>
    </location>
</feature>
<feature type="transmembrane region" description="Helical" evidence="6">
    <location>
        <begin position="168"/>
        <end position="187"/>
    </location>
</feature>
<feature type="transmembrane region" description="Helical" evidence="6">
    <location>
        <begin position="626"/>
        <end position="645"/>
    </location>
</feature>
<evidence type="ECO:0008006" key="9">
    <source>
        <dbReference type="Google" id="ProtNLM"/>
    </source>
</evidence>
<feature type="transmembrane region" description="Helical" evidence="6">
    <location>
        <begin position="739"/>
        <end position="756"/>
    </location>
</feature>
<proteinExistence type="predicted"/>
<evidence type="ECO:0000313" key="7">
    <source>
        <dbReference type="EMBL" id="ORV06652.1"/>
    </source>
</evidence>
<evidence type="ECO:0000256" key="2">
    <source>
        <dbReference type="ARBA" id="ARBA00022475"/>
    </source>
</evidence>
<feature type="transmembrane region" description="Helical" evidence="6">
    <location>
        <begin position="99"/>
        <end position="125"/>
    </location>
</feature>
<keyword evidence="2" id="KW-1003">Cell membrane</keyword>
<evidence type="ECO:0000256" key="3">
    <source>
        <dbReference type="ARBA" id="ARBA00022692"/>
    </source>
</evidence>
<sequence length="815" mass="86936">MRVDGREIAVSGKLLLPWNRRTNDLIRLALSTIFLATIITSSMITRNDWEALERSISDIVGVLTPTQSNLVYLAYGIAILVLPFGILIGLIAGRQWKLLGAYAAAGAIAVLSLSVSGNGFAAPQWHFDMSDRLHTVLAQFLDDPRWIAMLAAMLTVSGPWLPARWRRWWWTLLLAFVPIHLVVSAIVPARSLLGLSVGWFIGALVVLVVGTPALEVPLEAAIRALHRRGHVVTALSVVRPAGPGALILQATCQQAPATEQAPRTPGPTWRPCCPTPGAALLELYGPNQRAGGLIRQFWRKVRLRSAETAPLHASMQRAVEHRALMSVAIGDLGLANTSTVALAVLDRGWMLHARTAARGRPVTADLPVERIWRALAELHDGQISHGDLRIGELTVEFGASTDEASTVLFGGFGKAEFGATDVGLQADIAQLLVTTTAVYGAEPTVAAAIEVFGRDKVLQASRRLTKAAMPTRIRASVPDAGALLSAARDEVKKQTGAVQIQTETITRFTRSQVIQLVLLVALVYVAYPFISTMPTFFSELRTANWWWALLGLGVSALTYVGAALSLWACADRLVSFRNLTIMQVANTFAATTTPAGVGGLALSTRFLQKGGLGAVRATTTVALQQSVQIITHLSLLLVFSVAAGTRADLSHFVPSATVLYLIGGAALGAVGTFMFVPKLRRWLGTELRPKLKEVLVDLGELAREPKRLGLIVLGCAATTLGAALALWASVEAFGGDTSFVTVTVVTMVGGTLASAAPTPGGVGAVEAALIGGLAAFGVAMGIAVPAVLLYRILTCWLPVFIGWPVMRWLTRNDMI</sequence>
<feature type="transmembrane region" description="Helical" evidence="6">
    <location>
        <begin position="145"/>
        <end position="161"/>
    </location>
</feature>
<feature type="transmembrane region" description="Helical" evidence="6">
    <location>
        <begin position="708"/>
        <end position="727"/>
    </location>
</feature>
<gene>
    <name evidence="7" type="ORF">AWC04_04120</name>
</gene>
<dbReference type="GO" id="GO:0005886">
    <property type="term" value="C:plasma membrane"/>
    <property type="evidence" value="ECO:0007669"/>
    <property type="project" value="UniProtKB-SubCell"/>
</dbReference>
<dbReference type="PANTHER" id="PTHR39087">
    <property type="entry name" value="UPF0104 MEMBRANE PROTEIN MJ1595"/>
    <property type="match status" value="1"/>
</dbReference>
<dbReference type="AlphaFoldDB" id="A0A1X1RHT8"/>
<evidence type="ECO:0000313" key="8">
    <source>
        <dbReference type="Proteomes" id="UP000193484"/>
    </source>
</evidence>
<dbReference type="Proteomes" id="UP000193484">
    <property type="component" value="Unassembled WGS sequence"/>
</dbReference>
<comment type="caution">
    <text evidence="7">The sequence shown here is derived from an EMBL/GenBank/DDBJ whole genome shotgun (WGS) entry which is preliminary data.</text>
</comment>
<dbReference type="STRING" id="1793.AWC04_04120"/>
<dbReference type="EMBL" id="LQOJ01000020">
    <property type="protein sequence ID" value="ORV06652.1"/>
    <property type="molecule type" value="Genomic_DNA"/>
</dbReference>
<dbReference type="Pfam" id="PF03706">
    <property type="entry name" value="LPG_synthase_TM"/>
    <property type="match status" value="1"/>
</dbReference>
<keyword evidence="8" id="KW-1185">Reference proteome</keyword>
<feature type="transmembrane region" description="Helical" evidence="6">
    <location>
        <begin position="657"/>
        <end position="676"/>
    </location>
</feature>
<evidence type="ECO:0000256" key="6">
    <source>
        <dbReference type="SAM" id="Phobius"/>
    </source>
</evidence>
<evidence type="ECO:0000256" key="1">
    <source>
        <dbReference type="ARBA" id="ARBA00004651"/>
    </source>
</evidence>
<protein>
    <recommendedName>
        <fullName evidence="9">Integral membrane protein</fullName>
    </recommendedName>
</protein>
<accession>A0A1X1RHT8</accession>
<feature type="transmembrane region" description="Helical" evidence="6">
    <location>
        <begin position="199"/>
        <end position="218"/>
    </location>
</feature>
<feature type="transmembrane region" description="Helical" evidence="6">
    <location>
        <begin position="25"/>
        <end position="44"/>
    </location>
</feature>
<reference evidence="7 8" key="1">
    <citation type="submission" date="2016-01" db="EMBL/GenBank/DDBJ databases">
        <title>The new phylogeny of the genus Mycobacterium.</title>
        <authorList>
            <person name="Tarcisio F."/>
            <person name="Conor M."/>
            <person name="Antonella G."/>
            <person name="Elisabetta G."/>
            <person name="Giulia F.S."/>
            <person name="Sara T."/>
            <person name="Anna F."/>
            <person name="Clotilde B."/>
            <person name="Roberto B."/>
            <person name="Veronica D.S."/>
            <person name="Fabio R."/>
            <person name="Monica P."/>
            <person name="Olivier J."/>
            <person name="Enrico T."/>
            <person name="Nicola S."/>
        </authorList>
    </citation>
    <scope>NUCLEOTIDE SEQUENCE [LARGE SCALE GENOMIC DNA]</scope>
    <source>
        <strain evidence="7 8">DSM 44179</strain>
    </source>
</reference>
<keyword evidence="5 6" id="KW-0472">Membrane</keyword>
<dbReference type="RefSeq" id="WP_085093383.1">
    <property type="nucleotide sequence ID" value="NZ_AP022603.1"/>
</dbReference>
<evidence type="ECO:0000256" key="4">
    <source>
        <dbReference type="ARBA" id="ARBA00022989"/>
    </source>
</evidence>
<evidence type="ECO:0000256" key="5">
    <source>
        <dbReference type="ARBA" id="ARBA00023136"/>
    </source>
</evidence>
<keyword evidence="4 6" id="KW-1133">Transmembrane helix</keyword>
<feature type="transmembrane region" description="Helical" evidence="6">
    <location>
        <begin position="545"/>
        <end position="569"/>
    </location>
</feature>
<dbReference type="PANTHER" id="PTHR39087:SF2">
    <property type="entry name" value="UPF0104 MEMBRANE PROTEIN MJ1595"/>
    <property type="match status" value="1"/>
</dbReference>
<keyword evidence="3 6" id="KW-0812">Transmembrane</keyword>
<name>A0A1X1RHT8_MYCFA</name>
<feature type="transmembrane region" description="Helical" evidence="6">
    <location>
        <begin position="763"/>
        <end position="782"/>
    </location>
</feature>
<feature type="transmembrane region" description="Helical" evidence="6">
    <location>
        <begin position="788"/>
        <end position="809"/>
    </location>
</feature>
<dbReference type="InterPro" id="IPR022791">
    <property type="entry name" value="L-PG_synthase/AglD"/>
</dbReference>
<dbReference type="OrthoDB" id="5242664at2"/>